<proteinExistence type="predicted"/>
<dbReference type="InParanoid" id="A0A1S0UCD8"/>
<organism evidence="1">
    <name type="scientific">Loa loa</name>
    <name type="common">Eye worm</name>
    <name type="synonym">Filaria loa</name>
    <dbReference type="NCBI Taxonomy" id="7209"/>
    <lineage>
        <taxon>Eukaryota</taxon>
        <taxon>Metazoa</taxon>
        <taxon>Ecdysozoa</taxon>
        <taxon>Nematoda</taxon>
        <taxon>Chromadorea</taxon>
        <taxon>Rhabditida</taxon>
        <taxon>Spirurina</taxon>
        <taxon>Spiruromorpha</taxon>
        <taxon>Filarioidea</taxon>
        <taxon>Onchocercidae</taxon>
        <taxon>Loa</taxon>
    </lineage>
</organism>
<dbReference type="KEGG" id="loa:LOAG_00826"/>
<reference evidence="1" key="1">
    <citation type="submission" date="2012-04" db="EMBL/GenBank/DDBJ databases">
        <title>The Genome Sequence of Loa loa.</title>
        <authorList>
            <consortium name="The Broad Institute Genome Sequencing Platform"/>
            <consortium name="Broad Institute Genome Sequencing Center for Infectious Disease"/>
            <person name="Nutman T.B."/>
            <person name="Fink D.L."/>
            <person name="Russ C."/>
            <person name="Young S."/>
            <person name="Zeng Q."/>
            <person name="Gargeya S."/>
            <person name="Alvarado L."/>
            <person name="Berlin A."/>
            <person name="Chapman S.B."/>
            <person name="Chen Z."/>
            <person name="Freedman E."/>
            <person name="Gellesch M."/>
            <person name="Goldberg J."/>
            <person name="Griggs A."/>
            <person name="Gujja S."/>
            <person name="Heilman E.R."/>
            <person name="Heiman D."/>
            <person name="Howarth C."/>
            <person name="Mehta T."/>
            <person name="Neiman D."/>
            <person name="Pearson M."/>
            <person name="Roberts A."/>
            <person name="Saif S."/>
            <person name="Shea T."/>
            <person name="Shenoy N."/>
            <person name="Sisk P."/>
            <person name="Stolte C."/>
            <person name="Sykes S."/>
            <person name="White J."/>
            <person name="Yandava C."/>
            <person name="Haas B."/>
            <person name="Henn M.R."/>
            <person name="Nusbaum C."/>
            <person name="Birren B."/>
        </authorList>
    </citation>
    <scope>NUCLEOTIDE SEQUENCE [LARGE SCALE GENOMIC DNA]</scope>
</reference>
<dbReference type="CTD" id="9938195"/>
<sequence>MIQKYNSTVVFIPSGFSFPGRLSTHYRWAYPAVRIEDDLLFYVPLSPNHLYLNCLLHAKLQFEASTKAIYRFFGLLIMMMTPHNQECKVDWYDWYKVNRHYTAC</sequence>
<name>A0A1S0UCD8_LOALO</name>
<protein>
    <submittedName>
        <fullName evidence="1">Uncharacterized protein</fullName>
    </submittedName>
</protein>
<gene>
    <name evidence="1" type="ORF">LOAG_00826</name>
</gene>
<dbReference type="RefSeq" id="XP_003136414.1">
    <property type="nucleotide sequence ID" value="XM_003136366.1"/>
</dbReference>
<accession>A0A1S0UCD8</accession>
<dbReference type="GeneID" id="9938195"/>
<evidence type="ECO:0000313" key="1">
    <source>
        <dbReference type="EMBL" id="EFO27647.1"/>
    </source>
</evidence>
<dbReference type="EMBL" id="JH712083">
    <property type="protein sequence ID" value="EFO27647.1"/>
    <property type="molecule type" value="Genomic_DNA"/>
</dbReference>
<dbReference type="AlphaFoldDB" id="A0A1S0UCD8"/>